<dbReference type="EMBL" id="BMWP01000042">
    <property type="protein sequence ID" value="GGW50024.1"/>
    <property type="molecule type" value="Genomic_DNA"/>
</dbReference>
<reference evidence="1" key="2">
    <citation type="submission" date="2020-09" db="EMBL/GenBank/DDBJ databases">
        <authorList>
            <person name="Sun Q."/>
            <person name="Kim S."/>
        </authorList>
    </citation>
    <scope>NUCLEOTIDE SEQUENCE</scope>
    <source>
        <strain evidence="1">KCTC 12113</strain>
    </source>
</reference>
<dbReference type="PROSITE" id="PS51257">
    <property type="entry name" value="PROKAR_LIPOPROTEIN"/>
    <property type="match status" value="1"/>
</dbReference>
<comment type="caution">
    <text evidence="1">The sequence shown here is derived from an EMBL/GenBank/DDBJ whole genome shotgun (WGS) entry which is preliminary data.</text>
</comment>
<evidence type="ECO:0000313" key="2">
    <source>
        <dbReference type="Proteomes" id="UP000634668"/>
    </source>
</evidence>
<name>A0A918J5U6_9FLAO</name>
<dbReference type="Proteomes" id="UP000634668">
    <property type="component" value="Unassembled WGS sequence"/>
</dbReference>
<proteinExistence type="predicted"/>
<reference evidence="1" key="1">
    <citation type="journal article" date="2014" name="Int. J. Syst. Evol. Microbiol.">
        <title>Complete genome sequence of Corynebacterium casei LMG S-19264T (=DSM 44701T), isolated from a smear-ripened cheese.</title>
        <authorList>
            <consortium name="US DOE Joint Genome Institute (JGI-PGF)"/>
            <person name="Walter F."/>
            <person name="Albersmeier A."/>
            <person name="Kalinowski J."/>
            <person name="Ruckert C."/>
        </authorList>
    </citation>
    <scope>NUCLEOTIDE SEQUENCE</scope>
    <source>
        <strain evidence="1">KCTC 12113</strain>
    </source>
</reference>
<keyword evidence="2" id="KW-1185">Reference proteome</keyword>
<sequence length="263" mass="29908">MKNLNTRTLFSITTVLSIFILIMACSKDFENIILDSFDFSFTGEHDQVSFLFENTRTSFTLTPEKEITTVDYYVKYSPSNIKGYFVSMKGDTIRPNDTLQVTDRHWNYNFIAIDTGLHRVRFMAWDSNANTKELELVYNAKYASFSFMLNKGVNEFIINSKNPINATLLRDKETGDPNNKSEFEITYQIENGTGKVYLDDKIFDAGKPFFLLKGISELSYLPETLGTHKLIITAKAPDGAILTEELLLKVVNLNFTINTTAAS</sequence>
<protein>
    <submittedName>
        <fullName evidence="1">Uncharacterized protein</fullName>
    </submittedName>
</protein>
<organism evidence="1 2">
    <name type="scientific">Arenibacter certesii</name>
    <dbReference type="NCBI Taxonomy" id="228955"/>
    <lineage>
        <taxon>Bacteria</taxon>
        <taxon>Pseudomonadati</taxon>
        <taxon>Bacteroidota</taxon>
        <taxon>Flavobacteriia</taxon>
        <taxon>Flavobacteriales</taxon>
        <taxon>Flavobacteriaceae</taxon>
        <taxon>Arenibacter</taxon>
    </lineage>
</organism>
<dbReference type="Gene3D" id="2.60.40.2410">
    <property type="entry name" value="Uncharacterised protein PF12988, DUF3872"/>
    <property type="match status" value="2"/>
</dbReference>
<dbReference type="InterPro" id="IPR038707">
    <property type="entry name" value="TraQ_sf"/>
</dbReference>
<accession>A0A918J5U6</accession>
<dbReference type="RefSeq" id="WP_026814790.1">
    <property type="nucleotide sequence ID" value="NZ_BMWP01000042.1"/>
</dbReference>
<gene>
    <name evidence="1" type="ORF">GCM10007383_37420</name>
</gene>
<evidence type="ECO:0000313" key="1">
    <source>
        <dbReference type="EMBL" id="GGW50024.1"/>
    </source>
</evidence>
<dbReference type="AlphaFoldDB" id="A0A918J5U6"/>